<evidence type="ECO:0000256" key="1">
    <source>
        <dbReference type="SAM" id="Phobius"/>
    </source>
</evidence>
<keyword evidence="1" id="KW-0472">Membrane</keyword>
<reference evidence="3" key="1">
    <citation type="submission" date="2017-09" db="EMBL/GenBank/DDBJ databases">
        <title>Depth-based differentiation of microbial function through sediment-hosted aquifers and enrichment of novel symbionts in the deep terrestrial subsurface.</title>
        <authorList>
            <person name="Probst A.J."/>
            <person name="Ladd B."/>
            <person name="Jarett J.K."/>
            <person name="Geller-Mcgrath D.E."/>
            <person name="Sieber C.M.K."/>
            <person name="Emerson J.B."/>
            <person name="Anantharaman K."/>
            <person name="Thomas B.C."/>
            <person name="Malmstrom R."/>
            <person name="Stieglmeier M."/>
            <person name="Klingl A."/>
            <person name="Woyke T."/>
            <person name="Ryan C.M."/>
            <person name="Banfield J.F."/>
        </authorList>
    </citation>
    <scope>NUCLEOTIDE SEQUENCE [LARGE SCALE GENOMIC DNA]</scope>
</reference>
<proteinExistence type="predicted"/>
<protein>
    <submittedName>
        <fullName evidence="2">Uncharacterized protein</fullName>
    </submittedName>
</protein>
<accession>A0A2H0UVR3</accession>
<dbReference type="AlphaFoldDB" id="A0A2H0UVR3"/>
<name>A0A2H0UVR3_9BACT</name>
<evidence type="ECO:0000313" key="2">
    <source>
        <dbReference type="EMBL" id="PIR90200.1"/>
    </source>
</evidence>
<keyword evidence="1" id="KW-1133">Transmembrane helix</keyword>
<gene>
    <name evidence="2" type="ORF">COU05_02845</name>
</gene>
<organism evidence="2 3">
    <name type="scientific">bacterium (Candidatus Gribaldobacteria) CG10_big_fil_rev_8_21_14_0_10_37_21</name>
    <dbReference type="NCBI Taxonomy" id="2014275"/>
    <lineage>
        <taxon>Bacteria</taxon>
        <taxon>Candidatus Gribaldobacteria</taxon>
    </lineage>
</organism>
<dbReference type="Proteomes" id="UP000230132">
    <property type="component" value="Unassembled WGS sequence"/>
</dbReference>
<keyword evidence="1" id="KW-0812">Transmembrane</keyword>
<sequence>MYNTFLSKLLKVSACVAILLAGVSISYYFVISLPQQQKQERERDFLFSMRQECQKAGDKLYQADVKSLGQNSLFVPEYAYNESLNTCLYFSGYIEKGWTSKWVKDSFTNKEIISFMSSGEQVVIGSTCPSCLSNEAFNERKQELFNKN</sequence>
<dbReference type="EMBL" id="PFAX01000030">
    <property type="protein sequence ID" value="PIR90200.1"/>
    <property type="molecule type" value="Genomic_DNA"/>
</dbReference>
<comment type="caution">
    <text evidence="2">The sequence shown here is derived from an EMBL/GenBank/DDBJ whole genome shotgun (WGS) entry which is preliminary data.</text>
</comment>
<evidence type="ECO:0000313" key="3">
    <source>
        <dbReference type="Proteomes" id="UP000230132"/>
    </source>
</evidence>
<feature type="transmembrane region" description="Helical" evidence="1">
    <location>
        <begin position="12"/>
        <end position="31"/>
    </location>
</feature>